<sequence>MNINENMYYQMVREFHKAFNHPVAEQPTIMDVETALNRMSWDAEESLELLHASSETIEEFQFLYLKLLANMKNTYEQLLKTEFPEDRLSAQVDALCDKEYFNQGSFVMMGVKPDRVVEAVHNSNMSKLWNGVPKFREEDGKIIKSDTFVSPEPMIKKEIERQQVSSK</sequence>
<evidence type="ECO:0000313" key="2">
    <source>
        <dbReference type="EMBL" id="QAV18933.1"/>
    </source>
</evidence>
<reference evidence="2 3" key="1">
    <citation type="submission" date="2018-01" db="EMBL/GenBank/DDBJ databases">
        <title>The whole genome sequencing and assembly of Paenibacillus chitinolyticus KCCM 41400 strain.</title>
        <authorList>
            <person name="Kim J.-Y."/>
            <person name="Park M.-K."/>
            <person name="Lee Y.-J."/>
            <person name="Yi H."/>
            <person name="Bahn Y.-S."/>
            <person name="Kim J.F."/>
            <person name="Lee D.-W."/>
        </authorList>
    </citation>
    <scope>NUCLEOTIDE SEQUENCE [LARGE SCALE GENOMIC DNA]</scope>
    <source>
        <strain evidence="2 3">KCCM 41400</strain>
    </source>
</reference>
<dbReference type="Pfam" id="PF01503">
    <property type="entry name" value="PRA-PH"/>
    <property type="match status" value="1"/>
</dbReference>
<proteinExistence type="predicted"/>
<keyword evidence="4" id="KW-1185">Reference proteome</keyword>
<dbReference type="InterPro" id="IPR021130">
    <property type="entry name" value="PRib-ATP_PPHydrolase-like"/>
</dbReference>
<dbReference type="KEGG" id="pchi:PC41400_15105"/>
<dbReference type="OrthoDB" id="9810101at2"/>
<evidence type="ECO:0000313" key="4">
    <source>
        <dbReference type="Proteomes" id="UP001527202"/>
    </source>
</evidence>
<dbReference type="EMBL" id="CP026520">
    <property type="protein sequence ID" value="QAV18933.1"/>
    <property type="molecule type" value="Genomic_DNA"/>
</dbReference>
<dbReference type="EMBL" id="JAMDMJ010000055">
    <property type="protein sequence ID" value="MCY9599789.1"/>
    <property type="molecule type" value="Genomic_DNA"/>
</dbReference>
<dbReference type="GO" id="GO:0016787">
    <property type="term" value="F:hydrolase activity"/>
    <property type="evidence" value="ECO:0007669"/>
    <property type="project" value="UniProtKB-KW"/>
</dbReference>
<evidence type="ECO:0000313" key="3">
    <source>
        <dbReference type="Proteomes" id="UP000288943"/>
    </source>
</evidence>
<dbReference type="AlphaFoldDB" id="A0A410WX65"/>
<dbReference type="Proteomes" id="UP000288943">
    <property type="component" value="Chromosome"/>
</dbReference>
<dbReference type="Proteomes" id="UP001527202">
    <property type="component" value="Unassembled WGS sequence"/>
</dbReference>
<protein>
    <submittedName>
        <fullName evidence="2">HAD family hydrolase</fullName>
    </submittedName>
</protein>
<dbReference type="Gene3D" id="1.10.3420.10">
    <property type="entry name" value="putative ntp pyrophosphohydrolase like domain"/>
    <property type="match status" value="1"/>
</dbReference>
<dbReference type="RefSeq" id="WP_053228650.1">
    <property type="nucleotide sequence ID" value="NZ_CP026520.1"/>
</dbReference>
<gene>
    <name evidence="1" type="ORF">M5X16_28990</name>
    <name evidence="2" type="ORF">PC41400_15105</name>
</gene>
<accession>A0A410WX65</accession>
<keyword evidence="2" id="KW-0378">Hydrolase</keyword>
<reference evidence="1 4" key="2">
    <citation type="submission" date="2022-05" db="EMBL/GenBank/DDBJ databases">
        <title>Genome Sequencing of Bee-Associated Microbes.</title>
        <authorList>
            <person name="Dunlap C."/>
        </authorList>
    </citation>
    <scope>NUCLEOTIDE SEQUENCE [LARGE SCALE GENOMIC DNA]</scope>
    <source>
        <strain evidence="1 4">NRRL B-23120</strain>
    </source>
</reference>
<dbReference type="GeneID" id="95376141"/>
<organism evidence="2 3">
    <name type="scientific">Paenibacillus chitinolyticus</name>
    <dbReference type="NCBI Taxonomy" id="79263"/>
    <lineage>
        <taxon>Bacteria</taxon>
        <taxon>Bacillati</taxon>
        <taxon>Bacillota</taxon>
        <taxon>Bacilli</taxon>
        <taxon>Bacillales</taxon>
        <taxon>Paenibacillaceae</taxon>
        <taxon>Paenibacillus</taxon>
    </lineage>
</organism>
<dbReference type="InterPro" id="IPR023292">
    <property type="entry name" value="NTP_PyroPHydrolase-like_dom_sf"/>
</dbReference>
<evidence type="ECO:0000313" key="1">
    <source>
        <dbReference type="EMBL" id="MCY9599789.1"/>
    </source>
</evidence>
<name>A0A410WX65_9BACL</name>